<dbReference type="PANTHER" id="PTHR13817">
    <property type="entry name" value="TITIN"/>
    <property type="match status" value="1"/>
</dbReference>
<accession>A0ABS3JSI7</accession>
<evidence type="ECO:0000259" key="4">
    <source>
        <dbReference type="PROSITE" id="PS50853"/>
    </source>
</evidence>
<evidence type="ECO:0000313" key="6">
    <source>
        <dbReference type="Proteomes" id="UP000664628"/>
    </source>
</evidence>
<name>A0ABS3JSI7_9BACT</name>
<feature type="domain" description="Fibronectin type-III" evidence="4">
    <location>
        <begin position="403"/>
        <end position="496"/>
    </location>
</feature>
<dbReference type="SMART" id="SM00060">
    <property type="entry name" value="FN3"/>
    <property type="match status" value="11"/>
</dbReference>
<dbReference type="Gene3D" id="2.60.40.10">
    <property type="entry name" value="Immunoglobulins"/>
    <property type="match status" value="11"/>
</dbReference>
<feature type="domain" description="Fibronectin type-III" evidence="4">
    <location>
        <begin position="694"/>
        <end position="792"/>
    </location>
</feature>
<dbReference type="PANTHER" id="PTHR13817:SF73">
    <property type="entry name" value="FIBRONECTIN TYPE-III DOMAIN-CONTAINING PROTEIN"/>
    <property type="match status" value="1"/>
</dbReference>
<dbReference type="InterPro" id="IPR013783">
    <property type="entry name" value="Ig-like_fold"/>
</dbReference>
<comment type="caution">
    <text evidence="5">The sequence shown here is derived from an EMBL/GenBank/DDBJ whole genome shotgun (WGS) entry which is preliminary data.</text>
</comment>
<feature type="region of interest" description="Disordered" evidence="2">
    <location>
        <begin position="579"/>
        <end position="598"/>
    </location>
</feature>
<dbReference type="CDD" id="cd00063">
    <property type="entry name" value="FN3"/>
    <property type="match status" value="10"/>
</dbReference>
<dbReference type="Proteomes" id="UP000664628">
    <property type="component" value="Unassembled WGS sequence"/>
</dbReference>
<feature type="domain" description="Fibronectin type-III" evidence="4">
    <location>
        <begin position="894"/>
        <end position="985"/>
    </location>
</feature>
<dbReference type="InterPro" id="IPR050964">
    <property type="entry name" value="Striated_Muscle_Regulatory"/>
</dbReference>
<dbReference type="PROSITE" id="PS50853">
    <property type="entry name" value="FN3"/>
    <property type="match status" value="10"/>
</dbReference>
<feature type="domain" description="Fibronectin type-III" evidence="4">
    <location>
        <begin position="988"/>
        <end position="1078"/>
    </location>
</feature>
<evidence type="ECO:0000313" key="5">
    <source>
        <dbReference type="EMBL" id="MBO0952974.1"/>
    </source>
</evidence>
<dbReference type="Pfam" id="PF00041">
    <property type="entry name" value="fn3"/>
    <property type="match status" value="7"/>
</dbReference>
<feature type="chain" id="PRO_5045913378" evidence="3">
    <location>
        <begin position="23"/>
        <end position="1167"/>
    </location>
</feature>
<dbReference type="SUPFAM" id="SSF49265">
    <property type="entry name" value="Fibronectin type III"/>
    <property type="match status" value="6"/>
</dbReference>
<dbReference type="InterPro" id="IPR036116">
    <property type="entry name" value="FN3_sf"/>
</dbReference>
<dbReference type="InterPro" id="IPR003961">
    <property type="entry name" value="FN3_dom"/>
</dbReference>
<evidence type="ECO:0000256" key="3">
    <source>
        <dbReference type="SAM" id="SignalP"/>
    </source>
</evidence>
<sequence>MDKLRQLLFLTCLLIPVASLWAQTPLAPTNLAVIRYGNVGMELSWTDGTTNETGFEIHSSPNNSTFTKLADVPAHAGYGGMTYVLTGLSENTLYYLKVRAKVGTTFTNFTNTISQRTSEYRAPNDLKLTVKSPTWVQLTWSDIVKEGSYEVERRTGQSGRWGKLGESGAGYDDKTASESTEYCYRVRLTGSSDIVNYPYPNAPCITTTSSKPPAPTGLSAQVISSFQIDLSWTPSTGSYDGTEVEYSTDNRSFQKYGNTIRPGTNRQSATGLSPNTRYWFRVRATNGSNTPSDYSNTVDATTNPEIPITPTGLTVSVTSSSQLQIYWNDSNVIPVIYSLERAEGPGGTYREIDGSYPSKIYNDKNLNPSTQYCYRVRAKSTSGGYSNYSTPACNTTQAPPITVPRPPTEMLLQVQSARQINMIWKDNSDNETSFRVERSEDGGRTWTTISDEKQNATSYNDAGLSPDRQYCYRVKAINSAGESLPSNQPCATTQPDKPSAPARLTAIAISASQIRLEWANTASNATGIQVERSETGSGGSFSKVKDLGPTETNWTNEGLTASKEYCYRIKAVNAAGSSDSETKCATTPAPPVTTPAPPTELALQAVNDKQITLRWKDNSDNETGFAIERSTDGKRTWQRHKDVGQNVTNYDDGGLNASSQYCYRVLAFNTAGNSRTTNEECATTQAPPIMAPKDPSNLKATAKSSSEIDLTWTDNSDNETRFELQRSLTGNDPWENVDANIQANSISKTDGGRSPSTRYYYRIRAVTVAQSGALLYSNWSNTANDITQAPPVTVPRPPSNLKVEAQSSTAVRLTWEDNSDNESEFEIWWATSQTAQFTKLTNVPANQKDYTHTGLTASTQYCYQVRAINLAGQSSFAGPTCATTQAPPVTAPAPPTDFVANAASTSSINLSWKDNSPNETGFDLQWSATNADPWTSLPTQAANVTTYSHTELTPNTRYYYRLRAVNGTLASGWVTTSTITPSLPVPSTTADLKAEVADYDQIKLTWGAINNTPTGVVVERSTSPTGSFTQVGQVSGTATAFTDTGLPELTTFYYRIRSTNANGQSGNSNLASAKTPETIIAVRPQPLPEGIYAHVDRGTLLVTLNWNQFQEAKLRLIGLNGREQLTDQCRINGGTLFQYDVARLPAGVYLLCLDTDKNRFTKKIWIP</sequence>
<keyword evidence="3" id="KW-0732">Signal</keyword>
<protein>
    <submittedName>
        <fullName evidence="5">Fibronectin type III domain-containing protein</fullName>
    </submittedName>
</protein>
<feature type="domain" description="Fibronectin type-III" evidence="4">
    <location>
        <begin position="597"/>
        <end position="687"/>
    </location>
</feature>
<organism evidence="5 6">
    <name type="scientific">Fibrella forsythiae</name>
    <dbReference type="NCBI Taxonomy" id="2817061"/>
    <lineage>
        <taxon>Bacteria</taxon>
        <taxon>Pseudomonadati</taxon>
        <taxon>Bacteroidota</taxon>
        <taxon>Cytophagia</taxon>
        <taxon>Cytophagales</taxon>
        <taxon>Spirosomataceae</taxon>
        <taxon>Fibrella</taxon>
    </lineage>
</organism>
<feature type="domain" description="Fibronectin type-III" evidence="4">
    <location>
        <begin position="214"/>
        <end position="305"/>
    </location>
</feature>
<feature type="region of interest" description="Disordered" evidence="2">
    <location>
        <begin position="686"/>
        <end position="705"/>
    </location>
</feature>
<feature type="domain" description="Fibronectin type-III" evidence="4">
    <location>
        <begin position="797"/>
        <end position="887"/>
    </location>
</feature>
<evidence type="ECO:0000256" key="2">
    <source>
        <dbReference type="SAM" id="MobiDB-lite"/>
    </source>
</evidence>
<keyword evidence="1" id="KW-0677">Repeat</keyword>
<feature type="signal peptide" evidence="3">
    <location>
        <begin position="1"/>
        <end position="22"/>
    </location>
</feature>
<feature type="domain" description="Fibronectin type-III" evidence="4">
    <location>
        <begin position="27"/>
        <end position="120"/>
    </location>
</feature>
<evidence type="ECO:0000256" key="1">
    <source>
        <dbReference type="ARBA" id="ARBA00022737"/>
    </source>
</evidence>
<feature type="domain" description="Fibronectin type-III" evidence="4">
    <location>
        <begin position="309"/>
        <end position="399"/>
    </location>
</feature>
<feature type="compositionally biased region" description="Pro residues" evidence="2">
    <location>
        <begin position="588"/>
        <end position="598"/>
    </location>
</feature>
<gene>
    <name evidence="5" type="ORF">J2I46_30655</name>
</gene>
<proteinExistence type="predicted"/>
<dbReference type="EMBL" id="JAFMYW010000017">
    <property type="protein sequence ID" value="MBO0952974.1"/>
    <property type="molecule type" value="Genomic_DNA"/>
</dbReference>
<dbReference type="RefSeq" id="WP_207332926.1">
    <property type="nucleotide sequence ID" value="NZ_JAFMYW010000017.1"/>
</dbReference>
<reference evidence="5 6" key="1">
    <citation type="submission" date="2021-03" db="EMBL/GenBank/DDBJ databases">
        <title>Fibrella sp. HMF5405 genome sequencing and assembly.</title>
        <authorList>
            <person name="Kang H."/>
            <person name="Kim H."/>
            <person name="Bae S."/>
            <person name="Joh K."/>
        </authorList>
    </citation>
    <scope>NUCLEOTIDE SEQUENCE [LARGE SCALE GENOMIC DNA]</scope>
    <source>
        <strain evidence="5 6">HMF5405</strain>
    </source>
</reference>
<feature type="domain" description="Fibronectin type-III" evidence="4">
    <location>
        <begin position="500"/>
        <end position="590"/>
    </location>
</feature>
<keyword evidence="6" id="KW-1185">Reference proteome</keyword>